<sequence length="709" mass="79089">MVEGLPLVPHASTGTLLQDAVDNILSSSHDIIKSTLRLSDSGVDDVSSLEELVATQLPRKTSRMLMHGRFDTTTDIFQTYLEDCRDVLRMVDNERCFFREKALKMQNALEEESNEAKHLRLQLIESQRELRKAQRSAIAAKKREHEMAESLAAATEEQMRLRRLVRAMPRLKEELLLLVPDRRFEEAFRDKMCSIKYKRCYHRARELYEQRSERVERNQMAMEDSFVEGLTLGDLATSLGSTQFGGSFTLTSISSFPRASNSLSSQPLLDSGVKDLVQLPFQLPFSHVTEKDGYIKKQVQRSVYKVPLQKFREGIVRLSLLIKRTQDVGLRNLYGVMLESFRAGASASPSFLADPRKPFEAAITKLQASHLQLLYKLLELADSSVLMLLKNEAENNKRPPVSTRDVGCCVYLTAPMDLQIASLEPKFDMRSRRSASDMAEFVLTNSHVNANYKEMRKKAETTLQQLLALHGALQRTLQTVQSHCHLDEEKSNDLFEELFLTETDAALEDPRYETKIAGAVEADLKQSAQLADSLLRATKHVSAPQKEENKSPETTGATLRKRQLEHKEISRSLSLPQGGSVVSRKSIGLLTAKRSASSKKGPSSPQSVGGTEDSGILVVTRSTVVEAMKEIPKAQPNAIMGGSGNPNSDGRPKRTSTLSFSKAKFSTAPGQLSGSQKLVPHALSQVHLPPLEPSRVSSSDTVRRPETTR</sequence>
<feature type="coiled-coil region" evidence="1">
    <location>
        <begin position="102"/>
        <end position="158"/>
    </location>
</feature>
<organism evidence="3 4">
    <name type="scientific">Trypanosoma rangeli</name>
    <dbReference type="NCBI Taxonomy" id="5698"/>
    <lineage>
        <taxon>Eukaryota</taxon>
        <taxon>Discoba</taxon>
        <taxon>Euglenozoa</taxon>
        <taxon>Kinetoplastea</taxon>
        <taxon>Metakinetoplastina</taxon>
        <taxon>Trypanosomatida</taxon>
        <taxon>Trypanosomatidae</taxon>
        <taxon>Trypanosoma</taxon>
        <taxon>Herpetosoma</taxon>
    </lineage>
</organism>
<dbReference type="RefSeq" id="XP_029242932.1">
    <property type="nucleotide sequence ID" value="XM_029377189.1"/>
</dbReference>
<accession>A0A3S5ISQ5</accession>
<name>A0A3S5ISQ5_TRYRA</name>
<reference evidence="3 4" key="1">
    <citation type="journal article" date="2018" name="BMC Genomics">
        <title>Genomic comparison of Trypanosoma conorhini and Trypanosoma rangeli to Trypanosoma cruzi strains of high and low virulence.</title>
        <authorList>
            <person name="Bradwell K.R."/>
            <person name="Koparde V.N."/>
            <person name="Matveyev A.V."/>
            <person name="Serrano M.G."/>
            <person name="Alves J.M."/>
            <person name="Parikh H."/>
            <person name="Huang B."/>
            <person name="Lee V."/>
            <person name="Espinosa-Alvarez O."/>
            <person name="Ortiz P.A."/>
            <person name="Costa-Martins A.G."/>
            <person name="Teixeira M.M."/>
            <person name="Buck G.A."/>
        </authorList>
    </citation>
    <scope>NUCLEOTIDE SEQUENCE [LARGE SCALE GENOMIC DNA]</scope>
    <source>
        <strain evidence="3 4">AM80</strain>
    </source>
</reference>
<keyword evidence="1" id="KW-0175">Coiled coil</keyword>
<evidence type="ECO:0000313" key="4">
    <source>
        <dbReference type="Proteomes" id="UP000283634"/>
    </source>
</evidence>
<keyword evidence="4" id="KW-1185">Reference proteome</keyword>
<dbReference type="EMBL" id="MKGL01000002">
    <property type="protein sequence ID" value="RNF12742.1"/>
    <property type="molecule type" value="Genomic_DNA"/>
</dbReference>
<dbReference type="OMA" id="MHEELAC"/>
<dbReference type="OrthoDB" id="263568at2759"/>
<protein>
    <submittedName>
        <fullName evidence="3">Uncharacterized protein</fullName>
    </submittedName>
</protein>
<feature type="region of interest" description="Disordered" evidence="2">
    <location>
        <begin position="591"/>
        <end position="615"/>
    </location>
</feature>
<gene>
    <name evidence="3" type="ORF">TraAM80_00094</name>
</gene>
<dbReference type="Proteomes" id="UP000283634">
    <property type="component" value="Unassembled WGS sequence"/>
</dbReference>
<comment type="caution">
    <text evidence="3">The sequence shown here is derived from an EMBL/GenBank/DDBJ whole genome shotgun (WGS) entry which is preliminary data.</text>
</comment>
<evidence type="ECO:0000313" key="3">
    <source>
        <dbReference type="EMBL" id="RNF12742.1"/>
    </source>
</evidence>
<feature type="region of interest" description="Disordered" evidence="2">
    <location>
        <begin position="539"/>
        <end position="559"/>
    </location>
</feature>
<dbReference type="GeneID" id="40324027"/>
<evidence type="ECO:0000256" key="1">
    <source>
        <dbReference type="SAM" id="Coils"/>
    </source>
</evidence>
<dbReference type="AlphaFoldDB" id="A0A3S5ISQ5"/>
<evidence type="ECO:0000256" key="2">
    <source>
        <dbReference type="SAM" id="MobiDB-lite"/>
    </source>
</evidence>
<feature type="region of interest" description="Disordered" evidence="2">
    <location>
        <begin position="630"/>
        <end position="659"/>
    </location>
</feature>
<feature type="region of interest" description="Disordered" evidence="2">
    <location>
        <begin position="686"/>
        <end position="709"/>
    </location>
</feature>
<feature type="compositionally biased region" description="Polar residues" evidence="2">
    <location>
        <begin position="594"/>
        <end position="609"/>
    </location>
</feature>
<dbReference type="VEuPathDB" id="TriTrypDB:TRSC58_02576"/>
<proteinExistence type="predicted"/>